<dbReference type="InterPro" id="IPR037923">
    <property type="entry name" value="HTH-like"/>
</dbReference>
<keyword evidence="3" id="KW-0804">Transcription</keyword>
<dbReference type="Gene3D" id="1.10.10.60">
    <property type="entry name" value="Homeodomain-like"/>
    <property type="match status" value="2"/>
</dbReference>
<dbReference type="PANTHER" id="PTHR43280">
    <property type="entry name" value="ARAC-FAMILY TRANSCRIPTIONAL REGULATOR"/>
    <property type="match status" value="1"/>
</dbReference>
<dbReference type="InterPro" id="IPR009057">
    <property type="entry name" value="Homeodomain-like_sf"/>
</dbReference>
<dbReference type="SMART" id="SM00342">
    <property type="entry name" value="HTH_ARAC"/>
    <property type="match status" value="1"/>
</dbReference>
<dbReference type="InterPro" id="IPR020449">
    <property type="entry name" value="Tscrpt_reg_AraC-type_HTH"/>
</dbReference>
<keyword evidence="1" id="KW-0805">Transcription regulation</keyword>
<dbReference type="SUPFAM" id="SSF51215">
    <property type="entry name" value="Regulatory protein AraC"/>
    <property type="match status" value="1"/>
</dbReference>
<dbReference type="InterPro" id="IPR018062">
    <property type="entry name" value="HTH_AraC-typ_CS"/>
</dbReference>
<dbReference type="Pfam" id="PF12833">
    <property type="entry name" value="HTH_18"/>
    <property type="match status" value="1"/>
</dbReference>
<evidence type="ECO:0000313" key="6">
    <source>
        <dbReference type="Proteomes" id="UP000282311"/>
    </source>
</evidence>
<dbReference type="PRINTS" id="PR00032">
    <property type="entry name" value="HTHARAC"/>
</dbReference>
<dbReference type="Gene3D" id="2.60.120.10">
    <property type="entry name" value="Jelly Rolls"/>
    <property type="match status" value="1"/>
</dbReference>
<sequence>MTQKLAASAPLCRIGRKRPQERGVHVSYLPQYIDHYPNMNTAFPLHLSINRLGSGYPAHRHDYLELSYVTQGEGTETINGVTHRMTPGTLSFIQPYQIHELYTEPGNTLTLYNIRFSHGLFAEMEGKTELQRLLVGSDPSLPSYHTFEKEQADALKRSFDELYNEYNGSESWRRLKMKVILIDILIGFDRRRERTAKVREKEGAEAGVPGKSLYLDIIWYIQHHFKEELTLKAVADHFRIAPAYLSSLFKKKAGRTFLDHLHDVRLRHACGLLTSTDMKVSDIAMEAGYGSYNTFSRIFREQKGTTPNDYRKRPGGG</sequence>
<reference evidence="5 6" key="1">
    <citation type="journal article" date="2007" name="Int. J. Syst. Evol. Microbiol.">
        <title>Paenibacillus ginsengarvi sp. nov., isolated from soil from ginseng cultivation.</title>
        <authorList>
            <person name="Yoon M.H."/>
            <person name="Ten L.N."/>
            <person name="Im W.T."/>
        </authorList>
    </citation>
    <scope>NUCLEOTIDE SEQUENCE [LARGE SCALE GENOMIC DNA]</scope>
    <source>
        <strain evidence="5 6">KCTC 13059</strain>
    </source>
</reference>
<dbReference type="AlphaFoldDB" id="A0A3B0CKP1"/>
<dbReference type="InterPro" id="IPR003313">
    <property type="entry name" value="AraC-bd"/>
</dbReference>
<dbReference type="GO" id="GO:0003700">
    <property type="term" value="F:DNA-binding transcription factor activity"/>
    <property type="evidence" value="ECO:0007669"/>
    <property type="project" value="InterPro"/>
</dbReference>
<evidence type="ECO:0000259" key="4">
    <source>
        <dbReference type="PROSITE" id="PS01124"/>
    </source>
</evidence>
<keyword evidence="6" id="KW-1185">Reference proteome</keyword>
<organism evidence="5 6">
    <name type="scientific">Paenibacillus ginsengarvi</name>
    <dbReference type="NCBI Taxonomy" id="400777"/>
    <lineage>
        <taxon>Bacteria</taxon>
        <taxon>Bacillati</taxon>
        <taxon>Bacillota</taxon>
        <taxon>Bacilli</taxon>
        <taxon>Bacillales</taxon>
        <taxon>Paenibacillaceae</taxon>
        <taxon>Paenibacillus</taxon>
    </lineage>
</organism>
<gene>
    <name evidence="5" type="ORF">D7M11_10270</name>
</gene>
<name>A0A3B0CKP1_9BACL</name>
<evidence type="ECO:0000256" key="1">
    <source>
        <dbReference type="ARBA" id="ARBA00023015"/>
    </source>
</evidence>
<evidence type="ECO:0000256" key="2">
    <source>
        <dbReference type="ARBA" id="ARBA00023125"/>
    </source>
</evidence>
<dbReference type="InterPro" id="IPR014710">
    <property type="entry name" value="RmlC-like_jellyroll"/>
</dbReference>
<evidence type="ECO:0000313" key="5">
    <source>
        <dbReference type="EMBL" id="RKN84907.1"/>
    </source>
</evidence>
<proteinExistence type="predicted"/>
<protein>
    <submittedName>
        <fullName evidence="5">AraC family transcriptional regulator</fullName>
    </submittedName>
</protein>
<evidence type="ECO:0000256" key="3">
    <source>
        <dbReference type="ARBA" id="ARBA00023163"/>
    </source>
</evidence>
<dbReference type="GO" id="GO:0043565">
    <property type="term" value="F:sequence-specific DNA binding"/>
    <property type="evidence" value="ECO:0007669"/>
    <property type="project" value="InterPro"/>
</dbReference>
<feature type="domain" description="HTH araC/xylS-type" evidence="4">
    <location>
        <begin position="215"/>
        <end position="313"/>
    </location>
</feature>
<dbReference type="SUPFAM" id="SSF46689">
    <property type="entry name" value="Homeodomain-like"/>
    <property type="match status" value="1"/>
</dbReference>
<keyword evidence="2" id="KW-0238">DNA-binding</keyword>
<accession>A0A3B0CKP1</accession>
<comment type="caution">
    <text evidence="5">The sequence shown here is derived from an EMBL/GenBank/DDBJ whole genome shotgun (WGS) entry which is preliminary data.</text>
</comment>
<dbReference type="PROSITE" id="PS01124">
    <property type="entry name" value="HTH_ARAC_FAMILY_2"/>
    <property type="match status" value="1"/>
</dbReference>
<dbReference type="InterPro" id="IPR018060">
    <property type="entry name" value="HTH_AraC"/>
</dbReference>
<dbReference type="EMBL" id="RBAH01000006">
    <property type="protein sequence ID" value="RKN84907.1"/>
    <property type="molecule type" value="Genomic_DNA"/>
</dbReference>
<dbReference type="PROSITE" id="PS00041">
    <property type="entry name" value="HTH_ARAC_FAMILY_1"/>
    <property type="match status" value="1"/>
</dbReference>
<dbReference type="PANTHER" id="PTHR43280:SF2">
    <property type="entry name" value="HTH-TYPE TRANSCRIPTIONAL REGULATOR EXSA"/>
    <property type="match status" value="1"/>
</dbReference>
<dbReference type="Pfam" id="PF02311">
    <property type="entry name" value="AraC_binding"/>
    <property type="match status" value="1"/>
</dbReference>
<dbReference type="Proteomes" id="UP000282311">
    <property type="component" value="Unassembled WGS sequence"/>
</dbReference>